<dbReference type="AlphaFoldDB" id="A0A8X6TX81"/>
<evidence type="ECO:0000313" key="3">
    <source>
        <dbReference type="Proteomes" id="UP000887013"/>
    </source>
</evidence>
<sequence>MNRHVNAQESLKSESVSTYSSDQPTILPTLGHVSHTVAFIRKVVYLRMALSRSIFMDGLTPASRMLLGTVVGDSRRSQDWRVPGMRRHMIGALISRALQVIAYSNLFLGIGNVVFGNRSIRLTRVGFLEELSEWEEWVIQCVVK</sequence>
<comment type="caution">
    <text evidence="2">The sequence shown here is derived from an EMBL/GenBank/DDBJ whole genome shotgun (WGS) entry which is preliminary data.</text>
</comment>
<reference evidence="2" key="1">
    <citation type="submission" date="2020-08" db="EMBL/GenBank/DDBJ databases">
        <title>Multicomponent nature underlies the extraordinary mechanical properties of spider dragline silk.</title>
        <authorList>
            <person name="Kono N."/>
            <person name="Nakamura H."/>
            <person name="Mori M."/>
            <person name="Yoshida Y."/>
            <person name="Ohtoshi R."/>
            <person name="Malay A.D."/>
            <person name="Moran D.A.P."/>
            <person name="Tomita M."/>
            <person name="Numata K."/>
            <person name="Arakawa K."/>
        </authorList>
    </citation>
    <scope>NUCLEOTIDE SEQUENCE</scope>
</reference>
<feature type="region of interest" description="Disordered" evidence="1">
    <location>
        <begin position="1"/>
        <end position="22"/>
    </location>
</feature>
<dbReference type="EMBL" id="BMAW01112552">
    <property type="protein sequence ID" value="GFT53174.1"/>
    <property type="molecule type" value="Genomic_DNA"/>
</dbReference>
<dbReference type="OrthoDB" id="6435864at2759"/>
<protein>
    <submittedName>
        <fullName evidence="2">Uncharacterized protein</fullName>
    </submittedName>
</protein>
<accession>A0A8X6TX81</accession>
<keyword evidence="3" id="KW-1185">Reference proteome</keyword>
<proteinExistence type="predicted"/>
<name>A0A8X6TX81_NEPPI</name>
<dbReference type="Proteomes" id="UP000887013">
    <property type="component" value="Unassembled WGS sequence"/>
</dbReference>
<gene>
    <name evidence="2" type="ORF">NPIL_423961</name>
</gene>
<evidence type="ECO:0000256" key="1">
    <source>
        <dbReference type="SAM" id="MobiDB-lite"/>
    </source>
</evidence>
<organism evidence="2 3">
    <name type="scientific">Nephila pilipes</name>
    <name type="common">Giant wood spider</name>
    <name type="synonym">Nephila maculata</name>
    <dbReference type="NCBI Taxonomy" id="299642"/>
    <lineage>
        <taxon>Eukaryota</taxon>
        <taxon>Metazoa</taxon>
        <taxon>Ecdysozoa</taxon>
        <taxon>Arthropoda</taxon>
        <taxon>Chelicerata</taxon>
        <taxon>Arachnida</taxon>
        <taxon>Araneae</taxon>
        <taxon>Araneomorphae</taxon>
        <taxon>Entelegynae</taxon>
        <taxon>Araneoidea</taxon>
        <taxon>Nephilidae</taxon>
        <taxon>Nephila</taxon>
    </lineage>
</organism>
<evidence type="ECO:0000313" key="2">
    <source>
        <dbReference type="EMBL" id="GFT53174.1"/>
    </source>
</evidence>